<dbReference type="Pfam" id="PF13500">
    <property type="entry name" value="AAA_26"/>
    <property type="match status" value="1"/>
</dbReference>
<dbReference type="PANTHER" id="PTHR43356">
    <property type="entry name" value="PHOSPHATE ACETYLTRANSFERASE"/>
    <property type="match status" value="1"/>
</dbReference>
<sequence length="362" mass="40037">MKKIFIAATKQNDGKTTVSLGLIRNFQNIFKKVGFIKPIGQRYLEEEGFKIDEDSVLIEEVCGIKCGLKDMSPIAVEKGFTEKYIARPDRQSISRKIKESFNRVSKRKDLVIVEGTGHAGVGSVFDHSNATVARLLGCKVILISSGGVGRPIDEIILNKALFEREGVKLLGVIINKVLPDKFDRINRLVRMGLERKGVNVLGVLPYNPMLSRSTFEQIIEETGFEILCGKDYLERSVSQVIVGAMEPADAVKYITEDSLMITPGDRQDMIMTALSCFREGDDKKLKLCGMVLSGGITPEQPVMSLLGKAGIPVLLAKADTYDVATSIHDLTVKIRPCDKVKIEAVVKLVKDNVDLKKILFHL</sequence>
<protein>
    <recommendedName>
        <fullName evidence="2">DRTGG domain-containing protein</fullName>
    </recommendedName>
</protein>
<dbReference type="Gene3D" id="3.40.50.300">
    <property type="entry name" value="P-loop containing nucleotide triphosphate hydrolases"/>
    <property type="match status" value="1"/>
</dbReference>
<dbReference type="Pfam" id="PF07085">
    <property type="entry name" value="DRTGG"/>
    <property type="match status" value="1"/>
</dbReference>
<dbReference type="InterPro" id="IPR050500">
    <property type="entry name" value="Phos_Acetyltrans/Butyryltrans"/>
</dbReference>
<dbReference type="InterPro" id="IPR028979">
    <property type="entry name" value="Ser_kin/Pase_Hpr-like_N_sf"/>
</dbReference>
<dbReference type="SUPFAM" id="SSF75138">
    <property type="entry name" value="HprK N-terminal domain-like"/>
    <property type="match status" value="1"/>
</dbReference>
<dbReference type="Proteomes" id="UP000231292">
    <property type="component" value="Unassembled WGS sequence"/>
</dbReference>
<name>A0A2G9YHL7_9BACT</name>
<dbReference type="InterPro" id="IPR010766">
    <property type="entry name" value="DRTGG"/>
</dbReference>
<dbReference type="AlphaFoldDB" id="A0A2G9YHL7"/>
<feature type="domain" description="DRTGG" evidence="2">
    <location>
        <begin position="218"/>
        <end position="329"/>
    </location>
</feature>
<organism evidence="3 4">
    <name type="scientific">Candidatus Sherwoodlollariibacterium unditelluris</name>
    <dbReference type="NCBI Taxonomy" id="1974757"/>
    <lineage>
        <taxon>Bacteria</taxon>
        <taxon>Pseudomonadati</taxon>
        <taxon>Candidatus Omnitrophota</taxon>
        <taxon>Candidatus Sherwoodlollariibacterium</taxon>
    </lineage>
</organism>
<evidence type="ECO:0000256" key="1">
    <source>
        <dbReference type="ARBA" id="ARBA00011643"/>
    </source>
</evidence>
<dbReference type="PANTHER" id="PTHR43356:SF2">
    <property type="entry name" value="PHOSPHATE ACETYLTRANSFERASE"/>
    <property type="match status" value="1"/>
</dbReference>
<proteinExistence type="predicted"/>
<comment type="caution">
    <text evidence="3">The sequence shown here is derived from an EMBL/GenBank/DDBJ whole genome shotgun (WGS) entry which is preliminary data.</text>
</comment>
<evidence type="ECO:0000259" key="2">
    <source>
        <dbReference type="Pfam" id="PF07085"/>
    </source>
</evidence>
<comment type="subunit">
    <text evidence="1">Homohexamer.</text>
</comment>
<dbReference type="SUPFAM" id="SSF52540">
    <property type="entry name" value="P-loop containing nucleoside triphosphate hydrolases"/>
    <property type="match status" value="1"/>
</dbReference>
<reference evidence="3 4" key="1">
    <citation type="submission" date="2017-09" db="EMBL/GenBank/DDBJ databases">
        <title>Depth-based differentiation of microbial function through sediment-hosted aquifers and enrichment of novel symbionts in the deep terrestrial subsurface.</title>
        <authorList>
            <person name="Probst A.J."/>
            <person name="Ladd B."/>
            <person name="Jarett J.K."/>
            <person name="Geller-Mcgrath D.E."/>
            <person name="Sieber C.M."/>
            <person name="Emerson J.B."/>
            <person name="Anantharaman K."/>
            <person name="Thomas B.C."/>
            <person name="Malmstrom R."/>
            <person name="Stieglmeier M."/>
            <person name="Klingl A."/>
            <person name="Woyke T."/>
            <person name="Ryan C.M."/>
            <person name="Banfield J.F."/>
        </authorList>
    </citation>
    <scope>NUCLEOTIDE SEQUENCE [LARGE SCALE GENOMIC DNA]</scope>
    <source>
        <strain evidence="3">CG23_combo_of_CG06-09_8_20_14_all_41_10</strain>
    </source>
</reference>
<accession>A0A2G9YHL7</accession>
<gene>
    <name evidence="3" type="ORF">COX41_06905</name>
</gene>
<evidence type="ECO:0000313" key="4">
    <source>
        <dbReference type="Proteomes" id="UP000231292"/>
    </source>
</evidence>
<dbReference type="InterPro" id="IPR027417">
    <property type="entry name" value="P-loop_NTPase"/>
</dbReference>
<evidence type="ECO:0000313" key="3">
    <source>
        <dbReference type="EMBL" id="PIP18684.1"/>
    </source>
</evidence>
<dbReference type="CDD" id="cd03109">
    <property type="entry name" value="DTBS"/>
    <property type="match status" value="1"/>
</dbReference>
<dbReference type="Gene3D" id="3.40.1390.20">
    <property type="entry name" value="HprK N-terminal domain-like"/>
    <property type="match status" value="1"/>
</dbReference>
<dbReference type="EMBL" id="PCRK01000179">
    <property type="protein sequence ID" value="PIP18684.1"/>
    <property type="molecule type" value="Genomic_DNA"/>
</dbReference>